<evidence type="ECO:0000313" key="2">
    <source>
        <dbReference type="EMBL" id="QCC44036.1"/>
    </source>
</evidence>
<evidence type="ECO:0000256" key="1">
    <source>
        <dbReference type="SAM" id="Phobius"/>
    </source>
</evidence>
<feature type="transmembrane region" description="Helical" evidence="1">
    <location>
        <begin position="15"/>
        <end position="40"/>
    </location>
</feature>
<feature type="transmembrane region" description="Helical" evidence="1">
    <location>
        <begin position="66"/>
        <end position="86"/>
    </location>
</feature>
<keyword evidence="1" id="KW-0812">Transmembrane</keyword>
<dbReference type="AlphaFoldDB" id="A0A4D6GSC4"/>
<dbReference type="EMBL" id="VRYN01000002">
    <property type="protein sequence ID" value="TYO76918.1"/>
    <property type="molecule type" value="Genomic_DNA"/>
</dbReference>
<evidence type="ECO:0000313" key="3">
    <source>
        <dbReference type="EMBL" id="TYO76918.1"/>
    </source>
</evidence>
<keyword evidence="1" id="KW-1133">Transmembrane helix</keyword>
<gene>
    <name evidence="3" type="ORF">APQ99_01564</name>
    <name evidence="2" type="ORF">HBSAL_01505</name>
</gene>
<evidence type="ECO:0000313" key="4">
    <source>
        <dbReference type="Proteomes" id="UP000296216"/>
    </source>
</evidence>
<proteinExistence type="predicted"/>
<protein>
    <submittedName>
        <fullName evidence="2">Uncharacterized protein</fullName>
    </submittedName>
</protein>
<sequence>MIEIVGDSGAGLRELLAVVLGGVLGVAMVAAPTTVARLSVFLGSTRRRRHDSPAGGTELIPGWMQWVVRAVGIVVLGVAAVIAVHAV</sequence>
<dbReference type="Proteomes" id="UP000296216">
    <property type="component" value="Chromosome"/>
</dbReference>
<reference evidence="3 5" key="2">
    <citation type="submission" date="2019-07" db="EMBL/GenBank/DDBJ databases">
        <title>Genomic Encyclopedia of Archaeal and Bacterial Type Strains, Phase II (KMG-II): from individual species to whole genera.</title>
        <authorList>
            <person name="Goeker M."/>
        </authorList>
    </citation>
    <scope>NUCLEOTIDE SEQUENCE [LARGE SCALE GENOMIC DNA]</scope>
    <source>
        <strain evidence="3 5">DSM 3754</strain>
    </source>
</reference>
<accession>A0A4D6GSC4</accession>
<reference evidence="2" key="3">
    <citation type="journal article" name="MicrobiologyOpen">
        <title>Whole-genome comparison between the type strain of Halobacterium salinarum (DSM 3754(T)) and the laboratory strains R1 and NRC-1.</title>
        <authorList>
            <person name="Pfeiffer F."/>
            <person name="Losensky G."/>
            <person name="Marchfelder A."/>
            <person name="Habermann B."/>
            <person name="Dyall-Smith M."/>
        </authorList>
    </citation>
    <scope>NUCLEOTIDE SEQUENCE</scope>
    <source>
        <strain evidence="2">91-R6</strain>
    </source>
</reference>
<evidence type="ECO:0000313" key="5">
    <source>
        <dbReference type="Proteomes" id="UP000323075"/>
    </source>
</evidence>
<name>A0A4D6GSC4_HALS9</name>
<keyword evidence="1" id="KW-0472">Membrane</keyword>
<dbReference type="RefSeq" id="WP_227970903.1">
    <property type="nucleotide sequence ID" value="NZ_VRYN01000002.1"/>
</dbReference>
<dbReference type="EMBL" id="CP038631">
    <property type="protein sequence ID" value="QCC44036.1"/>
    <property type="molecule type" value="Genomic_DNA"/>
</dbReference>
<reference evidence="2 4" key="1">
    <citation type="journal article" date="2019" name="Microbiol. Resour. Announc.">
        <title>The Genome Sequence of the Halobacterium salinarum Type Strain Is Closely Related to That of Laboratory Strains NRC-1 and R1.</title>
        <authorList>
            <person name="Pfeiffer F."/>
            <person name="Marchfelder A."/>
            <person name="Habermann B."/>
            <person name="Dyall-Smith M.L."/>
        </authorList>
    </citation>
    <scope>NUCLEOTIDE SEQUENCE [LARGE SCALE GENOMIC DNA]</scope>
    <source>
        <strain evidence="2">91-R6</strain>
        <strain evidence="4">ATCC 33171 / DSM 3754 / JCM 8978 / NBRC 102687 / NCIMB 764 / 91-R6</strain>
    </source>
</reference>
<dbReference type="Proteomes" id="UP000323075">
    <property type="component" value="Unassembled WGS sequence"/>
</dbReference>
<organism evidence="2 4">
    <name type="scientific">Halobacterium salinarum (strain ATCC 33171 / DSM 3754 / JCM 8978 / NBRC 102687 / NCIMB 764 / 91-R6)</name>
    <dbReference type="NCBI Taxonomy" id="2597657"/>
    <lineage>
        <taxon>Archaea</taxon>
        <taxon>Methanobacteriati</taxon>
        <taxon>Methanobacteriota</taxon>
        <taxon>Stenosarchaea group</taxon>
        <taxon>Halobacteria</taxon>
        <taxon>Halobacteriales</taxon>
        <taxon>Halobacteriaceae</taxon>
        <taxon>Halobacterium</taxon>
    </lineage>
</organism>
<dbReference type="GeneID" id="68693107"/>